<evidence type="ECO:0000256" key="6">
    <source>
        <dbReference type="SAM" id="MobiDB-lite"/>
    </source>
</evidence>
<evidence type="ECO:0000256" key="5">
    <source>
        <dbReference type="RuleBase" id="RU003799"/>
    </source>
</evidence>
<evidence type="ECO:0000313" key="8">
    <source>
        <dbReference type="Proteomes" id="UP001501920"/>
    </source>
</evidence>
<keyword evidence="8" id="KW-1185">Reference proteome</keyword>
<dbReference type="Pfam" id="PF03055">
    <property type="entry name" value="RPE65"/>
    <property type="match status" value="1"/>
</dbReference>
<dbReference type="GO" id="GO:0003834">
    <property type="term" value="F:beta-carotene 15,15'-dioxygenase activity"/>
    <property type="evidence" value="ECO:0007669"/>
    <property type="project" value="TreeGrafter"/>
</dbReference>
<dbReference type="GO" id="GO:0016121">
    <property type="term" value="P:carotene catabolic process"/>
    <property type="evidence" value="ECO:0007669"/>
    <property type="project" value="TreeGrafter"/>
</dbReference>
<evidence type="ECO:0000313" key="7">
    <source>
        <dbReference type="Ensembl" id="ENSPNAP00000072616.1"/>
    </source>
</evidence>
<evidence type="ECO:0008006" key="9">
    <source>
        <dbReference type="Google" id="ProtNLM"/>
    </source>
</evidence>
<accession>A0AAR2LDZ5</accession>
<evidence type="ECO:0000256" key="2">
    <source>
        <dbReference type="ARBA" id="ARBA00022723"/>
    </source>
</evidence>
<dbReference type="GO" id="GO:0010436">
    <property type="term" value="F:carotenoid dioxygenase activity"/>
    <property type="evidence" value="ECO:0007669"/>
    <property type="project" value="TreeGrafter"/>
</dbReference>
<dbReference type="GO" id="GO:0046872">
    <property type="term" value="F:metal ion binding"/>
    <property type="evidence" value="ECO:0007669"/>
    <property type="project" value="UniProtKB-KW"/>
</dbReference>
<evidence type="ECO:0000256" key="1">
    <source>
        <dbReference type="ARBA" id="ARBA00006787"/>
    </source>
</evidence>
<organism evidence="7 8">
    <name type="scientific">Pygocentrus nattereri</name>
    <name type="common">Red-bellied piranha</name>
    <dbReference type="NCBI Taxonomy" id="42514"/>
    <lineage>
        <taxon>Eukaryota</taxon>
        <taxon>Metazoa</taxon>
        <taxon>Chordata</taxon>
        <taxon>Craniata</taxon>
        <taxon>Vertebrata</taxon>
        <taxon>Euteleostomi</taxon>
        <taxon>Actinopterygii</taxon>
        <taxon>Neopterygii</taxon>
        <taxon>Teleostei</taxon>
        <taxon>Ostariophysi</taxon>
        <taxon>Characiformes</taxon>
        <taxon>Characoidei</taxon>
        <taxon>Pygocentrus</taxon>
    </lineage>
</organism>
<dbReference type="PANTHER" id="PTHR10543">
    <property type="entry name" value="BETA-CAROTENE DIOXYGENASE"/>
    <property type="match status" value="1"/>
</dbReference>
<dbReference type="Ensembl" id="ENSPNAT00000054194.1">
    <property type="protein sequence ID" value="ENSPNAP00000072616.1"/>
    <property type="gene ID" value="ENSPNAG00000003374.2"/>
</dbReference>
<protein>
    <recommendedName>
        <fullName evidence="9">Beta-carotene oxygenase 1</fullName>
    </recommendedName>
</protein>
<feature type="binding site" evidence="4">
    <location>
        <position position="545"/>
    </location>
    <ligand>
        <name>Fe cation</name>
        <dbReference type="ChEBI" id="CHEBI:24875"/>
        <note>catalytic</note>
    </ligand>
</feature>
<dbReference type="GO" id="GO:0042574">
    <property type="term" value="P:retinal metabolic process"/>
    <property type="evidence" value="ECO:0007669"/>
    <property type="project" value="TreeGrafter"/>
</dbReference>
<dbReference type="Proteomes" id="UP001501920">
    <property type="component" value="Chromosome 15"/>
</dbReference>
<dbReference type="PANTHER" id="PTHR10543:SF110">
    <property type="entry name" value="BETA-CAROTENE 15,15'-MONOOXYGENASE 1"/>
    <property type="match status" value="1"/>
</dbReference>
<keyword evidence="3 4" id="KW-0408">Iron</keyword>
<feature type="binding site" evidence="4">
    <location>
        <position position="270"/>
    </location>
    <ligand>
        <name>Fe cation</name>
        <dbReference type="ChEBI" id="CHEBI:24875"/>
        <note>catalytic</note>
    </ligand>
</feature>
<gene>
    <name evidence="7" type="primary">BCO1</name>
</gene>
<reference evidence="7" key="2">
    <citation type="submission" date="2025-08" db="UniProtKB">
        <authorList>
            <consortium name="Ensembl"/>
        </authorList>
    </citation>
    <scope>IDENTIFICATION</scope>
</reference>
<comment type="cofactor">
    <cofactor evidence="4">
        <name>Fe(2+)</name>
        <dbReference type="ChEBI" id="CHEBI:29033"/>
    </cofactor>
    <text evidence="4">Binds 1 Fe(2+) ion per subunit.</text>
</comment>
<feature type="compositionally biased region" description="Basic and acidic residues" evidence="6">
    <location>
        <begin position="27"/>
        <end position="56"/>
    </location>
</feature>
<reference evidence="7" key="3">
    <citation type="submission" date="2025-09" db="UniProtKB">
        <authorList>
            <consortium name="Ensembl"/>
        </authorList>
    </citation>
    <scope>IDENTIFICATION</scope>
</reference>
<proteinExistence type="inferred from homology"/>
<dbReference type="GeneTree" id="ENSGT00950000182913"/>
<keyword evidence="2 4" id="KW-0479">Metal-binding</keyword>
<name>A0AAR2LDZ5_PYGNA</name>
<dbReference type="AlphaFoldDB" id="A0AAR2LDZ5"/>
<feature type="binding site" evidence="4">
    <location>
        <position position="214"/>
    </location>
    <ligand>
        <name>Fe cation</name>
        <dbReference type="ChEBI" id="CHEBI:24875"/>
        <note>catalytic</note>
    </ligand>
</feature>
<reference evidence="7 8" key="1">
    <citation type="submission" date="2020-10" db="EMBL/GenBank/DDBJ databases">
        <title>Pygocentrus nattereri (red-bellied piranha) genome, fPygNat1, primary haplotype.</title>
        <authorList>
            <person name="Myers G."/>
            <person name="Meyer A."/>
            <person name="Karagic N."/>
            <person name="Pippel M."/>
            <person name="Winkler S."/>
            <person name="Tracey A."/>
            <person name="Wood J."/>
            <person name="Formenti G."/>
            <person name="Howe K."/>
            <person name="Fedrigo O."/>
            <person name="Jarvis E.D."/>
        </authorList>
    </citation>
    <scope>NUCLEOTIDE SEQUENCE [LARGE SCALE GENOMIC DNA]</scope>
</reference>
<dbReference type="InterPro" id="IPR004294">
    <property type="entry name" value="Carotenoid_Oase"/>
</dbReference>
<sequence length="553" mass="63038">RKVGPLLTLPTAIPSSPASCRNIARGRQRDRERDTERKREREMGYDYGKNRSEHPEPMQAEVKGSLPEWLQGTLVRNGPGLFSVGETSYNHWFDGMALMHSFTIKHGEVTYRSKYLRGDTYNSNMQANRIVVSEMGTMAYPHPSKNIFSKVITFLNHTVPDFTDNCAGNIIKYGNDYYATSETNYIRKIDPVTLETQDKVDYQKYIAVNLVTSHPHYDKEGNTYNMGTSIADKGKTKYMIFKIPASPALKNVETICTLPCRSLLTPSYYHSFGMTENYFVFIEQPLKLDILKMATAYLRGVNWASCLKLHPEDETLIHLIDRKTKKQVGIKYYTGAMVVYHHVNAFEEDGHVVFDVIAYEDNSLYDMFYLDKLKDQDTSGPSKTFTKPTCKRFVLPLNDKGEAGEDLVKLKYTKASAIKEKEGKILCQPEVLTEGVELPRINHHYNGQKHRYVYLTAAEKVESTMITKLDVETKQRLDWTAENCLLSEPVFVPRPGATEEDDGVILTAVINSSPGESDYLLVLEGKSFKEVARVYVNVELHIDMHGYFIPQND</sequence>
<comment type="similarity">
    <text evidence="1 5">Belongs to the carotenoid oxygenase family.</text>
</comment>
<feature type="region of interest" description="Disordered" evidence="6">
    <location>
        <begin position="1"/>
        <end position="57"/>
    </location>
</feature>
<feature type="binding site" evidence="4">
    <location>
        <position position="341"/>
    </location>
    <ligand>
        <name>Fe cation</name>
        <dbReference type="ChEBI" id="CHEBI:24875"/>
        <note>catalytic</note>
    </ligand>
</feature>
<evidence type="ECO:0000256" key="4">
    <source>
        <dbReference type="PIRSR" id="PIRSR604294-1"/>
    </source>
</evidence>
<evidence type="ECO:0000256" key="3">
    <source>
        <dbReference type="ARBA" id="ARBA00023004"/>
    </source>
</evidence>